<dbReference type="InterPro" id="IPR000276">
    <property type="entry name" value="GPCR_Rhodpsn"/>
</dbReference>
<dbReference type="AlphaFoldDB" id="A0A8C7CKF8"/>
<gene>
    <name evidence="13" type="primary">GPR182</name>
</gene>
<dbReference type="Ensembl" id="ENSOKIT00005008440.1">
    <property type="protein sequence ID" value="ENSOKIP00005007931.1"/>
    <property type="gene ID" value="ENSOKIG00005003575.1"/>
</dbReference>
<reference evidence="13" key="1">
    <citation type="submission" date="2025-08" db="UniProtKB">
        <authorList>
            <consortium name="Ensembl"/>
        </authorList>
    </citation>
    <scope>IDENTIFICATION</scope>
</reference>
<name>A0A8C7CKF8_ONCKI</name>
<feature type="transmembrane region" description="Helical" evidence="11">
    <location>
        <begin position="272"/>
        <end position="293"/>
    </location>
</feature>
<evidence type="ECO:0000256" key="11">
    <source>
        <dbReference type="SAM" id="Phobius"/>
    </source>
</evidence>
<evidence type="ECO:0000256" key="6">
    <source>
        <dbReference type="ARBA" id="ARBA00023136"/>
    </source>
</evidence>
<dbReference type="InterPro" id="IPR047143">
    <property type="entry name" value="GPER1-like"/>
</dbReference>
<comment type="subcellular location">
    <subcellularLocation>
        <location evidence="1">Cell membrane</location>
        <topology evidence="1">Multi-pass membrane protein</topology>
    </subcellularLocation>
</comment>
<comment type="similarity">
    <text evidence="9">Belongs to the G-protein coupled receptor 1 family.</text>
</comment>
<feature type="transmembrane region" description="Helical" evidence="11">
    <location>
        <begin position="140"/>
        <end position="158"/>
    </location>
</feature>
<keyword evidence="2" id="KW-1003">Cell membrane</keyword>
<evidence type="ECO:0000256" key="9">
    <source>
        <dbReference type="RuleBase" id="RU000688"/>
    </source>
</evidence>
<dbReference type="PANTHER" id="PTHR24226">
    <property type="entry name" value="G-PROTEIN COUPLED RECEPTOR 182 AND ESTROGEN RECEPTOR 1"/>
    <property type="match status" value="1"/>
</dbReference>
<reference evidence="13" key="2">
    <citation type="submission" date="2025-09" db="UniProtKB">
        <authorList>
            <consortium name="Ensembl"/>
        </authorList>
    </citation>
    <scope>IDENTIFICATION</scope>
</reference>
<accession>A0A8C7CKF8</accession>
<dbReference type="InterPro" id="IPR017452">
    <property type="entry name" value="GPCR_Rhodpsn_7TM"/>
</dbReference>
<dbReference type="GO" id="GO:0005886">
    <property type="term" value="C:plasma membrane"/>
    <property type="evidence" value="ECO:0007669"/>
    <property type="project" value="UniProtKB-SubCell"/>
</dbReference>
<evidence type="ECO:0000256" key="7">
    <source>
        <dbReference type="ARBA" id="ARBA00023170"/>
    </source>
</evidence>
<dbReference type="SUPFAM" id="SSF81321">
    <property type="entry name" value="Family A G protein-coupled receptor-like"/>
    <property type="match status" value="1"/>
</dbReference>
<keyword evidence="3 9" id="KW-0812">Transmembrane</keyword>
<dbReference type="PROSITE" id="PS00237">
    <property type="entry name" value="G_PROTEIN_RECEP_F1_1"/>
    <property type="match status" value="1"/>
</dbReference>
<dbReference type="Gene3D" id="1.20.1070.10">
    <property type="entry name" value="Rhodopsin 7-helix transmembrane proteins"/>
    <property type="match status" value="1"/>
</dbReference>
<feature type="compositionally biased region" description="Polar residues" evidence="10">
    <location>
        <begin position="382"/>
        <end position="393"/>
    </location>
</feature>
<protein>
    <submittedName>
        <fullName evidence="13">G protein-coupled receptor 182</fullName>
    </submittedName>
</protein>
<dbReference type="PRINTS" id="PR00237">
    <property type="entry name" value="GPCRRHODOPSN"/>
</dbReference>
<feature type="region of interest" description="Disordered" evidence="10">
    <location>
        <begin position="358"/>
        <end position="393"/>
    </location>
</feature>
<feature type="domain" description="G-protein coupled receptors family 1 profile" evidence="12">
    <location>
        <begin position="79"/>
        <end position="331"/>
    </location>
</feature>
<feature type="transmembrane region" description="Helical" evidence="11">
    <location>
        <begin position="313"/>
        <end position="334"/>
    </location>
</feature>
<dbReference type="Pfam" id="PF00001">
    <property type="entry name" value="7tm_1"/>
    <property type="match status" value="1"/>
</dbReference>
<keyword evidence="6 11" id="KW-0472">Membrane</keyword>
<evidence type="ECO:0000256" key="4">
    <source>
        <dbReference type="ARBA" id="ARBA00022989"/>
    </source>
</evidence>
<evidence type="ECO:0000313" key="13">
    <source>
        <dbReference type="Ensembl" id="ENSOKIP00005007931.1"/>
    </source>
</evidence>
<sequence length="393" mass="45230">MFVIEILMTLYLFQFFSSGYTTVVHLQVMDEHPTSASNDNNYTDSAWFIHECHVDLDNTSRRVALFLLYLLFFMASLTLNALVVWVNWHRRSSRNGVLFCILNVGVSDLLMTVMVPFFMLEAMMEYVWVWGYLLCRFTNLVYDINFYSSSFFLAYMTVERYLAVVRTGPRPWGPKQARLRCLLCGFLWVLSVVLGLLENAHVTLLEWDEPGCYSYPEHNFIDWNTAHTFLYLIFQFLGPAAIIVTFNLLTLRAVRARPEGAGRGKELWLVHLYSLVFVLCWLPLHIVLMLLVVDELNPRVLSCQTVEKIYFSYVVVKALSLFHCVANPILYNFLSRSFRGNLIADLARHLPRDAVARGRDENHDNRVGNGRAAANEKAKELSNASTSQSDVES</sequence>
<keyword evidence="4 11" id="KW-1133">Transmembrane helix</keyword>
<evidence type="ECO:0000313" key="14">
    <source>
        <dbReference type="Proteomes" id="UP000694557"/>
    </source>
</evidence>
<keyword evidence="5 9" id="KW-0297">G-protein coupled receptor</keyword>
<feature type="transmembrane region" description="Helical" evidence="11">
    <location>
        <begin position="229"/>
        <end position="251"/>
    </location>
</feature>
<organism evidence="13 14">
    <name type="scientific">Oncorhynchus kisutch</name>
    <name type="common">Coho salmon</name>
    <name type="synonym">Salmo kisutch</name>
    <dbReference type="NCBI Taxonomy" id="8019"/>
    <lineage>
        <taxon>Eukaryota</taxon>
        <taxon>Metazoa</taxon>
        <taxon>Chordata</taxon>
        <taxon>Craniata</taxon>
        <taxon>Vertebrata</taxon>
        <taxon>Euteleostomi</taxon>
        <taxon>Actinopterygii</taxon>
        <taxon>Neopterygii</taxon>
        <taxon>Teleostei</taxon>
        <taxon>Protacanthopterygii</taxon>
        <taxon>Salmoniformes</taxon>
        <taxon>Salmonidae</taxon>
        <taxon>Salmoninae</taxon>
        <taxon>Oncorhynchus</taxon>
    </lineage>
</organism>
<feature type="transmembrane region" description="Helical" evidence="11">
    <location>
        <begin position="179"/>
        <end position="197"/>
    </location>
</feature>
<evidence type="ECO:0000256" key="10">
    <source>
        <dbReference type="SAM" id="MobiDB-lite"/>
    </source>
</evidence>
<dbReference type="GO" id="GO:0004930">
    <property type="term" value="F:G protein-coupled receptor activity"/>
    <property type="evidence" value="ECO:0007669"/>
    <property type="project" value="UniProtKB-KW"/>
</dbReference>
<keyword evidence="7 9" id="KW-0675">Receptor</keyword>
<dbReference type="PROSITE" id="PS50262">
    <property type="entry name" value="G_PROTEIN_RECEP_F1_2"/>
    <property type="match status" value="1"/>
</dbReference>
<evidence type="ECO:0000256" key="5">
    <source>
        <dbReference type="ARBA" id="ARBA00023040"/>
    </source>
</evidence>
<proteinExistence type="inferred from homology"/>
<dbReference type="Proteomes" id="UP000694557">
    <property type="component" value="Unassembled WGS sequence"/>
</dbReference>
<evidence type="ECO:0000256" key="3">
    <source>
        <dbReference type="ARBA" id="ARBA00022692"/>
    </source>
</evidence>
<feature type="transmembrane region" description="Helical" evidence="11">
    <location>
        <begin position="97"/>
        <end position="120"/>
    </location>
</feature>
<keyword evidence="14" id="KW-1185">Reference proteome</keyword>
<dbReference type="PANTHER" id="PTHR24226:SF0">
    <property type="entry name" value="G-PROTEIN COUPLED RECEPTOR 182"/>
    <property type="match status" value="1"/>
</dbReference>
<evidence type="ECO:0000256" key="1">
    <source>
        <dbReference type="ARBA" id="ARBA00004651"/>
    </source>
</evidence>
<keyword evidence="8 9" id="KW-0807">Transducer</keyword>
<dbReference type="GeneTree" id="ENSGT00940000154307"/>
<feature type="transmembrane region" description="Helical" evidence="11">
    <location>
        <begin position="63"/>
        <end position="85"/>
    </location>
</feature>
<evidence type="ECO:0000256" key="8">
    <source>
        <dbReference type="ARBA" id="ARBA00023224"/>
    </source>
</evidence>
<evidence type="ECO:0000256" key="2">
    <source>
        <dbReference type="ARBA" id="ARBA00022475"/>
    </source>
</evidence>
<evidence type="ECO:0000259" key="12">
    <source>
        <dbReference type="PROSITE" id="PS50262"/>
    </source>
</evidence>